<dbReference type="EMBL" id="KN831768">
    <property type="protein sequence ID" value="KIM48976.1"/>
    <property type="molecule type" value="Genomic_DNA"/>
</dbReference>
<keyword evidence="3" id="KW-1185">Reference proteome</keyword>
<evidence type="ECO:0000313" key="3">
    <source>
        <dbReference type="Proteomes" id="UP000053424"/>
    </source>
</evidence>
<protein>
    <submittedName>
        <fullName evidence="2">Uncharacterized protein</fullName>
    </submittedName>
</protein>
<sequence>MSSSPTPPSVSQQEPMSAQEKARRELEDSMRSSLPPGDGEDLWSGNNTTNSESDPPLASSDEMQGSPANSHIINAWHTSSLRIEMESARRLAVSKKLHPYQRDAVETFLKASPVAREAHLFVFMCELGNKLDSILSTAPAFTVSSALLENIKAFTVAVLLSSKLEVYKGVVPRDHVLAIIRKEGLNIPPNLDRDPHIVKVVGIAIAEELTQARSRVKKAVGASIKNSTTIYDLADALTDGTRCIVSVPLCARLSLLRKVYLEDETKGFWDSVDARLKLIRSTANGDARKITRAFRKILDDDRQTYGDAPTDIHVEAEADAWQE</sequence>
<accession>A0A0C3CYQ6</accession>
<feature type="compositionally biased region" description="Polar residues" evidence="1">
    <location>
        <begin position="44"/>
        <end position="53"/>
    </location>
</feature>
<reference evidence="2 3" key="1">
    <citation type="submission" date="2014-04" db="EMBL/GenBank/DDBJ databases">
        <authorList>
            <consortium name="DOE Joint Genome Institute"/>
            <person name="Kuo A."/>
            <person name="Gay G."/>
            <person name="Dore J."/>
            <person name="Kohler A."/>
            <person name="Nagy L.G."/>
            <person name="Floudas D."/>
            <person name="Copeland A."/>
            <person name="Barry K.W."/>
            <person name="Cichocki N."/>
            <person name="Veneault-Fourrey C."/>
            <person name="LaButti K."/>
            <person name="Lindquist E.A."/>
            <person name="Lipzen A."/>
            <person name="Lundell T."/>
            <person name="Morin E."/>
            <person name="Murat C."/>
            <person name="Sun H."/>
            <person name="Tunlid A."/>
            <person name="Henrissat B."/>
            <person name="Grigoriev I.V."/>
            <person name="Hibbett D.S."/>
            <person name="Martin F."/>
            <person name="Nordberg H.P."/>
            <person name="Cantor M.N."/>
            <person name="Hua S.X."/>
        </authorList>
    </citation>
    <scope>NUCLEOTIDE SEQUENCE [LARGE SCALE GENOMIC DNA]</scope>
    <source>
        <strain evidence="3">h7</strain>
    </source>
</reference>
<dbReference type="OrthoDB" id="3236341at2759"/>
<evidence type="ECO:0000313" key="2">
    <source>
        <dbReference type="EMBL" id="KIM48976.1"/>
    </source>
</evidence>
<reference evidence="3" key="2">
    <citation type="submission" date="2015-01" db="EMBL/GenBank/DDBJ databases">
        <title>Evolutionary Origins and Diversification of the Mycorrhizal Mutualists.</title>
        <authorList>
            <consortium name="DOE Joint Genome Institute"/>
            <consortium name="Mycorrhizal Genomics Consortium"/>
            <person name="Kohler A."/>
            <person name="Kuo A."/>
            <person name="Nagy L.G."/>
            <person name="Floudas D."/>
            <person name="Copeland A."/>
            <person name="Barry K.W."/>
            <person name="Cichocki N."/>
            <person name="Veneault-Fourrey C."/>
            <person name="LaButti K."/>
            <person name="Lindquist E.A."/>
            <person name="Lipzen A."/>
            <person name="Lundell T."/>
            <person name="Morin E."/>
            <person name="Murat C."/>
            <person name="Riley R."/>
            <person name="Ohm R."/>
            <person name="Sun H."/>
            <person name="Tunlid A."/>
            <person name="Henrissat B."/>
            <person name="Grigoriev I.V."/>
            <person name="Hibbett D.S."/>
            <person name="Martin F."/>
        </authorList>
    </citation>
    <scope>NUCLEOTIDE SEQUENCE [LARGE SCALE GENOMIC DNA]</scope>
    <source>
        <strain evidence="3">h7</strain>
    </source>
</reference>
<feature type="region of interest" description="Disordered" evidence="1">
    <location>
        <begin position="1"/>
        <end position="68"/>
    </location>
</feature>
<dbReference type="HOGENOM" id="CLU_068281_0_0_1"/>
<name>A0A0C3CYQ6_HEBCY</name>
<proteinExistence type="predicted"/>
<dbReference type="AlphaFoldDB" id="A0A0C3CYQ6"/>
<evidence type="ECO:0000256" key="1">
    <source>
        <dbReference type="SAM" id="MobiDB-lite"/>
    </source>
</evidence>
<gene>
    <name evidence="2" type="ORF">M413DRAFT_6222</name>
</gene>
<dbReference type="Proteomes" id="UP000053424">
    <property type="component" value="Unassembled WGS sequence"/>
</dbReference>
<feature type="compositionally biased region" description="Basic and acidic residues" evidence="1">
    <location>
        <begin position="20"/>
        <end position="30"/>
    </location>
</feature>
<organism evidence="2 3">
    <name type="scientific">Hebeloma cylindrosporum</name>
    <dbReference type="NCBI Taxonomy" id="76867"/>
    <lineage>
        <taxon>Eukaryota</taxon>
        <taxon>Fungi</taxon>
        <taxon>Dikarya</taxon>
        <taxon>Basidiomycota</taxon>
        <taxon>Agaricomycotina</taxon>
        <taxon>Agaricomycetes</taxon>
        <taxon>Agaricomycetidae</taxon>
        <taxon>Agaricales</taxon>
        <taxon>Agaricineae</taxon>
        <taxon>Hymenogastraceae</taxon>
        <taxon>Hebeloma</taxon>
    </lineage>
</organism>